<dbReference type="EMBL" id="GBXM01056467">
    <property type="protein sequence ID" value="JAH52110.1"/>
    <property type="molecule type" value="Transcribed_RNA"/>
</dbReference>
<reference evidence="2" key="1">
    <citation type="submission" date="2014-11" db="EMBL/GenBank/DDBJ databases">
        <authorList>
            <person name="Amaro Gonzalez C."/>
        </authorList>
    </citation>
    <scope>NUCLEOTIDE SEQUENCE</scope>
</reference>
<dbReference type="AlphaFoldDB" id="A0A0E9TGR3"/>
<proteinExistence type="predicted"/>
<feature type="region of interest" description="Disordered" evidence="1">
    <location>
        <begin position="20"/>
        <end position="48"/>
    </location>
</feature>
<protein>
    <submittedName>
        <fullName evidence="2">Uncharacterized protein</fullName>
    </submittedName>
</protein>
<reference evidence="2" key="2">
    <citation type="journal article" date="2015" name="Fish Shellfish Immunol.">
        <title>Early steps in the European eel (Anguilla anguilla)-Vibrio vulnificus interaction in the gills: Role of the RtxA13 toxin.</title>
        <authorList>
            <person name="Callol A."/>
            <person name="Pajuelo D."/>
            <person name="Ebbesson L."/>
            <person name="Teles M."/>
            <person name="MacKenzie S."/>
            <person name="Amaro C."/>
        </authorList>
    </citation>
    <scope>NUCLEOTIDE SEQUENCE</scope>
</reference>
<name>A0A0E9TGR3_ANGAN</name>
<organism evidence="2">
    <name type="scientific">Anguilla anguilla</name>
    <name type="common">European freshwater eel</name>
    <name type="synonym">Muraena anguilla</name>
    <dbReference type="NCBI Taxonomy" id="7936"/>
    <lineage>
        <taxon>Eukaryota</taxon>
        <taxon>Metazoa</taxon>
        <taxon>Chordata</taxon>
        <taxon>Craniata</taxon>
        <taxon>Vertebrata</taxon>
        <taxon>Euteleostomi</taxon>
        <taxon>Actinopterygii</taxon>
        <taxon>Neopterygii</taxon>
        <taxon>Teleostei</taxon>
        <taxon>Anguilliformes</taxon>
        <taxon>Anguillidae</taxon>
        <taxon>Anguilla</taxon>
    </lineage>
</organism>
<feature type="compositionally biased region" description="Polar residues" evidence="1">
    <location>
        <begin position="23"/>
        <end position="48"/>
    </location>
</feature>
<evidence type="ECO:0000256" key="1">
    <source>
        <dbReference type="SAM" id="MobiDB-lite"/>
    </source>
</evidence>
<sequence length="48" mass="5307">MAFRLSGITGRIHIKLMKKTKQKNYSSPPVQLLTQHQCSSNHSSGLPG</sequence>
<evidence type="ECO:0000313" key="2">
    <source>
        <dbReference type="EMBL" id="JAH52110.1"/>
    </source>
</evidence>
<accession>A0A0E9TGR3</accession>